<dbReference type="Pfam" id="PF00892">
    <property type="entry name" value="EamA"/>
    <property type="match status" value="2"/>
</dbReference>
<evidence type="ECO:0000256" key="2">
    <source>
        <dbReference type="ARBA" id="ARBA00022692"/>
    </source>
</evidence>
<feature type="transmembrane region" description="Helical" evidence="5">
    <location>
        <begin position="7"/>
        <end position="27"/>
    </location>
</feature>
<comment type="caution">
    <text evidence="7">The sequence shown here is derived from an EMBL/GenBank/DDBJ whole genome shotgun (WGS) entry which is preliminary data.</text>
</comment>
<dbReference type="GO" id="GO:0016020">
    <property type="term" value="C:membrane"/>
    <property type="evidence" value="ECO:0007669"/>
    <property type="project" value="UniProtKB-SubCell"/>
</dbReference>
<feature type="transmembrane region" description="Helical" evidence="5">
    <location>
        <begin position="115"/>
        <end position="132"/>
    </location>
</feature>
<evidence type="ECO:0000256" key="3">
    <source>
        <dbReference type="ARBA" id="ARBA00022989"/>
    </source>
</evidence>
<feature type="transmembrane region" description="Helical" evidence="5">
    <location>
        <begin position="171"/>
        <end position="191"/>
    </location>
</feature>
<feature type="transmembrane region" description="Helical" evidence="5">
    <location>
        <begin position="138"/>
        <end position="159"/>
    </location>
</feature>
<feature type="domain" description="EamA" evidence="6">
    <location>
        <begin position="7"/>
        <end position="130"/>
    </location>
</feature>
<accession>A0A933L3Q0</accession>
<evidence type="ECO:0000313" key="8">
    <source>
        <dbReference type="Proteomes" id="UP000782610"/>
    </source>
</evidence>
<dbReference type="AlphaFoldDB" id="A0A933L3Q0"/>
<evidence type="ECO:0000313" key="7">
    <source>
        <dbReference type="EMBL" id="MBI4921745.1"/>
    </source>
</evidence>
<comment type="subcellular location">
    <subcellularLocation>
        <location evidence="1">Membrane</location>
        <topology evidence="1">Multi-pass membrane protein</topology>
    </subcellularLocation>
</comment>
<keyword evidence="2 5" id="KW-0812">Transmembrane</keyword>
<evidence type="ECO:0000259" key="6">
    <source>
        <dbReference type="Pfam" id="PF00892"/>
    </source>
</evidence>
<feature type="transmembrane region" description="Helical" evidence="5">
    <location>
        <begin position="263"/>
        <end position="281"/>
    </location>
</feature>
<sequence>MSLRDTLLVLAVVTVWGINFVAIRWGVDEVPPLLLTSLRYVVAVLPAIFFVRRPQVALALLVGYGFAVGVGQFGLLFAAIKFGMPAGLASLVIQLQAFFTIGLAVLFLGERPKGAQLAGALIAFAGIAVIAAERLGGAALWPFLMTIGAAGCWGVANLLTKKAGKIDMLGFVVWSSLVPPIPLFVLSLLFEGPGAVPLALSQITLWGIGSLLFIGWVSTVFGYGAWSVLLGRYPASTVAPFTLLVPIAGIGSAALLLGERISGLELIGSALVFTGLLLNVFGPRLVGQRQPA</sequence>
<feature type="transmembrane region" description="Helical" evidence="5">
    <location>
        <begin position="58"/>
        <end position="80"/>
    </location>
</feature>
<dbReference type="EMBL" id="JACRAF010000023">
    <property type="protein sequence ID" value="MBI4921745.1"/>
    <property type="molecule type" value="Genomic_DNA"/>
</dbReference>
<proteinExistence type="predicted"/>
<keyword evidence="4 5" id="KW-0472">Membrane</keyword>
<feature type="domain" description="EamA" evidence="6">
    <location>
        <begin position="142"/>
        <end position="280"/>
    </location>
</feature>
<dbReference type="PANTHER" id="PTHR32322">
    <property type="entry name" value="INNER MEMBRANE TRANSPORTER"/>
    <property type="match status" value="1"/>
</dbReference>
<feature type="transmembrane region" description="Helical" evidence="5">
    <location>
        <begin position="238"/>
        <end position="257"/>
    </location>
</feature>
<dbReference type="InterPro" id="IPR050638">
    <property type="entry name" value="AA-Vitamin_Transporters"/>
</dbReference>
<keyword evidence="3 5" id="KW-1133">Transmembrane helix</keyword>
<evidence type="ECO:0000256" key="5">
    <source>
        <dbReference type="SAM" id="Phobius"/>
    </source>
</evidence>
<dbReference type="InterPro" id="IPR000620">
    <property type="entry name" value="EamA_dom"/>
</dbReference>
<feature type="transmembrane region" description="Helical" evidence="5">
    <location>
        <begin position="203"/>
        <end position="226"/>
    </location>
</feature>
<evidence type="ECO:0000256" key="1">
    <source>
        <dbReference type="ARBA" id="ARBA00004141"/>
    </source>
</evidence>
<gene>
    <name evidence="7" type="ORF">HY834_08345</name>
</gene>
<feature type="transmembrane region" description="Helical" evidence="5">
    <location>
        <begin position="86"/>
        <end position="108"/>
    </location>
</feature>
<name>A0A933L3Q0_9HYPH</name>
<dbReference type="PANTHER" id="PTHR32322:SF9">
    <property type="entry name" value="AMINO-ACID METABOLITE EFFLUX PUMP-RELATED"/>
    <property type="match status" value="1"/>
</dbReference>
<organism evidence="7 8">
    <name type="scientific">Devosia nanyangense</name>
    <dbReference type="NCBI Taxonomy" id="1228055"/>
    <lineage>
        <taxon>Bacteria</taxon>
        <taxon>Pseudomonadati</taxon>
        <taxon>Pseudomonadota</taxon>
        <taxon>Alphaproteobacteria</taxon>
        <taxon>Hyphomicrobiales</taxon>
        <taxon>Devosiaceae</taxon>
        <taxon>Devosia</taxon>
    </lineage>
</organism>
<dbReference type="SUPFAM" id="SSF103481">
    <property type="entry name" value="Multidrug resistance efflux transporter EmrE"/>
    <property type="match status" value="2"/>
</dbReference>
<protein>
    <submittedName>
        <fullName evidence="7">EamA family transporter</fullName>
    </submittedName>
</protein>
<evidence type="ECO:0000256" key="4">
    <source>
        <dbReference type="ARBA" id="ARBA00023136"/>
    </source>
</evidence>
<feature type="transmembrane region" description="Helical" evidence="5">
    <location>
        <begin position="33"/>
        <end position="51"/>
    </location>
</feature>
<reference evidence="7" key="1">
    <citation type="submission" date="2020-07" db="EMBL/GenBank/DDBJ databases">
        <title>Huge and variable diversity of episymbiotic CPR bacteria and DPANN archaea in groundwater ecosystems.</title>
        <authorList>
            <person name="He C.Y."/>
            <person name="Keren R."/>
            <person name="Whittaker M."/>
            <person name="Farag I.F."/>
            <person name="Doudna J."/>
            <person name="Cate J.H.D."/>
            <person name="Banfield J.F."/>
        </authorList>
    </citation>
    <scope>NUCLEOTIDE SEQUENCE</scope>
    <source>
        <strain evidence="7">NC_groundwater_1586_Pr3_B-0.1um_66_15</strain>
    </source>
</reference>
<dbReference type="Proteomes" id="UP000782610">
    <property type="component" value="Unassembled WGS sequence"/>
</dbReference>
<dbReference type="InterPro" id="IPR037185">
    <property type="entry name" value="EmrE-like"/>
</dbReference>